<sequence>MISNEIRRKLQNIIRGALIEGEEDHCSAIRNLLSQSFGSNPTIKREFESRSILKEEQACLLKSYAKNNNFWIQTLSSGNQYLTRGGESEIFLATDHRHVIKVNDAIYYATWLEYFNSLVIHNLLFPSTAYEFLGFTSCKEDTLCIILKQPFIEGEQADLANIKELLTFNGFQNTRRQDYYNEEFGLVLEDMHDENVISKDGTLFFIDTVFYIMK</sequence>
<dbReference type="AlphaFoldDB" id="A0A3E1YEK1"/>
<dbReference type="RefSeq" id="WP_116974950.1">
    <property type="nucleotide sequence ID" value="NZ_QPMM01000002.1"/>
</dbReference>
<evidence type="ECO:0000313" key="1">
    <source>
        <dbReference type="EMBL" id="RFS24956.1"/>
    </source>
</evidence>
<reference evidence="1 2" key="1">
    <citation type="submission" date="2018-07" db="EMBL/GenBank/DDBJ databases">
        <title>Chitinophaga K2CV101002-2 sp. nov., isolated from a monsoon evergreen broad-leaved forest soil.</title>
        <authorList>
            <person name="Lv Y."/>
        </authorList>
    </citation>
    <scope>NUCLEOTIDE SEQUENCE [LARGE SCALE GENOMIC DNA]</scope>
    <source>
        <strain evidence="1 2">GDMCC 1.1288</strain>
    </source>
</reference>
<dbReference type="Pfam" id="PF18762">
    <property type="entry name" value="Kinase-PolyVal"/>
    <property type="match status" value="1"/>
</dbReference>
<keyword evidence="2" id="KW-1185">Reference proteome</keyword>
<evidence type="ECO:0000313" key="2">
    <source>
        <dbReference type="Proteomes" id="UP000260644"/>
    </source>
</evidence>
<organism evidence="1 2">
    <name type="scientific">Chitinophaga silvatica</name>
    <dbReference type="NCBI Taxonomy" id="2282649"/>
    <lineage>
        <taxon>Bacteria</taxon>
        <taxon>Pseudomonadati</taxon>
        <taxon>Bacteroidota</taxon>
        <taxon>Chitinophagia</taxon>
        <taxon>Chitinophagales</taxon>
        <taxon>Chitinophagaceae</taxon>
        <taxon>Chitinophaga</taxon>
    </lineage>
</organism>
<proteinExistence type="predicted"/>
<dbReference type="Proteomes" id="UP000260644">
    <property type="component" value="Unassembled WGS sequence"/>
</dbReference>
<accession>A0A3E1YEK1</accession>
<dbReference type="EMBL" id="QPMM01000002">
    <property type="protein sequence ID" value="RFS24956.1"/>
    <property type="molecule type" value="Genomic_DNA"/>
</dbReference>
<gene>
    <name evidence="1" type="ORF">DVR12_07145</name>
</gene>
<dbReference type="OrthoDB" id="1079625at2"/>
<comment type="caution">
    <text evidence="1">The sequence shown here is derived from an EMBL/GenBank/DDBJ whole genome shotgun (WGS) entry which is preliminary data.</text>
</comment>
<dbReference type="InterPro" id="IPR041055">
    <property type="entry name" value="Kinase-PolyVal"/>
</dbReference>
<protein>
    <submittedName>
        <fullName evidence="1">Uncharacterized protein</fullName>
    </submittedName>
</protein>
<name>A0A3E1YEK1_9BACT</name>